<dbReference type="Gene3D" id="1.25.40.20">
    <property type="entry name" value="Ankyrin repeat-containing domain"/>
    <property type="match status" value="1"/>
</dbReference>
<dbReference type="SMART" id="SM00248">
    <property type="entry name" value="ANK"/>
    <property type="match status" value="3"/>
</dbReference>
<evidence type="ECO:0000313" key="6">
    <source>
        <dbReference type="Proteomes" id="UP000184356"/>
    </source>
</evidence>
<evidence type="ECO:0000256" key="1">
    <source>
        <dbReference type="ARBA" id="ARBA00005949"/>
    </source>
</evidence>
<dbReference type="InterPro" id="IPR036770">
    <property type="entry name" value="Ankyrin_rpt-contain_sf"/>
</dbReference>
<dbReference type="GO" id="GO:0045732">
    <property type="term" value="P:positive regulation of protein catabolic process"/>
    <property type="evidence" value="ECO:0007669"/>
    <property type="project" value="TreeGrafter"/>
</dbReference>
<protein>
    <submittedName>
        <fullName evidence="5">Uncharacterized protein</fullName>
    </submittedName>
</protein>
<dbReference type="VEuPathDB" id="FungiDB:ASPSYDRAFT_33826"/>
<evidence type="ECO:0000256" key="2">
    <source>
        <dbReference type="ARBA" id="ARBA00022737"/>
    </source>
</evidence>
<keyword evidence="3 4" id="KW-0040">ANK repeat</keyword>
<keyword evidence="2" id="KW-0677">Repeat</keyword>
<dbReference type="PROSITE" id="PS50297">
    <property type="entry name" value="ANK_REP_REGION"/>
    <property type="match status" value="1"/>
</dbReference>
<dbReference type="PANTHER" id="PTHR24136">
    <property type="entry name" value="SOWAH (DROSOPHILA) HOMOLOG"/>
    <property type="match status" value="1"/>
</dbReference>
<dbReference type="InterPro" id="IPR051573">
    <property type="entry name" value="Ankyrin-SOCS_box_domain"/>
</dbReference>
<dbReference type="RefSeq" id="XP_040699609.1">
    <property type="nucleotide sequence ID" value="XM_040845147.1"/>
</dbReference>
<dbReference type="GeneID" id="63761220"/>
<dbReference type="PROSITE" id="PS50088">
    <property type="entry name" value="ANK_REPEAT"/>
    <property type="match status" value="1"/>
</dbReference>
<keyword evidence="6" id="KW-1185">Reference proteome</keyword>
<evidence type="ECO:0000313" key="5">
    <source>
        <dbReference type="EMBL" id="OJJ55803.1"/>
    </source>
</evidence>
<organism evidence="5 6">
    <name type="scientific">Aspergillus sydowii CBS 593.65</name>
    <dbReference type="NCBI Taxonomy" id="1036612"/>
    <lineage>
        <taxon>Eukaryota</taxon>
        <taxon>Fungi</taxon>
        <taxon>Dikarya</taxon>
        <taxon>Ascomycota</taxon>
        <taxon>Pezizomycotina</taxon>
        <taxon>Eurotiomycetes</taxon>
        <taxon>Eurotiomycetidae</taxon>
        <taxon>Eurotiales</taxon>
        <taxon>Aspergillaceae</taxon>
        <taxon>Aspergillus</taxon>
        <taxon>Aspergillus subgen. Nidulantes</taxon>
    </lineage>
</organism>
<comment type="similarity">
    <text evidence="1">Belongs to the ankyrin SOCS box (ASB) family.</text>
</comment>
<proteinExistence type="inferred from homology"/>
<dbReference type="Proteomes" id="UP000184356">
    <property type="component" value="Unassembled WGS sequence"/>
</dbReference>
<accession>A0A1L9T934</accession>
<dbReference type="SUPFAM" id="SSF48403">
    <property type="entry name" value="Ankyrin repeat"/>
    <property type="match status" value="1"/>
</dbReference>
<sequence>MEHNNAFDRAFRDACYFGDMSRAHEVIATGRLTAEDLDEGLKLATLMSHADIVAALFEAGARVSTRTTDSLPGKNLHQDPRIVRHFLDRGLDPNSRLSSGEPLLPMFLNHSCAAVLLSAGADPNLCGPRGIPPLARVIVSIREPDTSLLDLYLAHGANLESDLLFYAVAPRIHQGELMTRFLLDRGVDPNVTSDDWGAPLHRAVAGGKVNLVKMLLEAGADPAVISGGRKISKKSPAQVAESVPHRETREAILNLLQSYSRKGSGDPS</sequence>
<name>A0A1L9T934_9EURO</name>
<dbReference type="EMBL" id="KV878591">
    <property type="protein sequence ID" value="OJJ55803.1"/>
    <property type="molecule type" value="Genomic_DNA"/>
</dbReference>
<dbReference type="OrthoDB" id="341259at2759"/>
<evidence type="ECO:0000256" key="4">
    <source>
        <dbReference type="PROSITE-ProRule" id="PRU00023"/>
    </source>
</evidence>
<dbReference type="AlphaFoldDB" id="A0A1L9T934"/>
<dbReference type="GO" id="GO:0016567">
    <property type="term" value="P:protein ubiquitination"/>
    <property type="evidence" value="ECO:0007669"/>
    <property type="project" value="TreeGrafter"/>
</dbReference>
<evidence type="ECO:0000256" key="3">
    <source>
        <dbReference type="ARBA" id="ARBA00023043"/>
    </source>
</evidence>
<dbReference type="InterPro" id="IPR002110">
    <property type="entry name" value="Ankyrin_rpt"/>
</dbReference>
<dbReference type="PANTHER" id="PTHR24136:SF15">
    <property type="entry name" value="ANK_REP_REGION DOMAIN-CONTAINING PROTEIN"/>
    <property type="match status" value="1"/>
</dbReference>
<dbReference type="Pfam" id="PF13637">
    <property type="entry name" value="Ank_4"/>
    <property type="match status" value="1"/>
</dbReference>
<gene>
    <name evidence="5" type="ORF">ASPSYDRAFT_33826</name>
</gene>
<feature type="repeat" description="ANK" evidence="4">
    <location>
        <begin position="195"/>
        <end position="227"/>
    </location>
</feature>
<dbReference type="STRING" id="1036612.A0A1L9T934"/>
<reference evidence="6" key="1">
    <citation type="journal article" date="2017" name="Genome Biol.">
        <title>Comparative genomics reveals high biological diversity and specific adaptations in the industrially and medically important fungal genus Aspergillus.</title>
        <authorList>
            <person name="de Vries R.P."/>
            <person name="Riley R."/>
            <person name="Wiebenga A."/>
            <person name="Aguilar-Osorio G."/>
            <person name="Amillis S."/>
            <person name="Uchima C.A."/>
            <person name="Anderluh G."/>
            <person name="Asadollahi M."/>
            <person name="Askin M."/>
            <person name="Barry K."/>
            <person name="Battaglia E."/>
            <person name="Bayram O."/>
            <person name="Benocci T."/>
            <person name="Braus-Stromeyer S.A."/>
            <person name="Caldana C."/>
            <person name="Canovas D."/>
            <person name="Cerqueira G.C."/>
            <person name="Chen F."/>
            <person name="Chen W."/>
            <person name="Choi C."/>
            <person name="Clum A."/>
            <person name="Dos Santos R.A."/>
            <person name="Damasio A.R."/>
            <person name="Diallinas G."/>
            <person name="Emri T."/>
            <person name="Fekete E."/>
            <person name="Flipphi M."/>
            <person name="Freyberg S."/>
            <person name="Gallo A."/>
            <person name="Gournas C."/>
            <person name="Habgood R."/>
            <person name="Hainaut M."/>
            <person name="Harispe M.L."/>
            <person name="Henrissat B."/>
            <person name="Hilden K.S."/>
            <person name="Hope R."/>
            <person name="Hossain A."/>
            <person name="Karabika E."/>
            <person name="Karaffa L."/>
            <person name="Karanyi Z."/>
            <person name="Krasevec N."/>
            <person name="Kuo A."/>
            <person name="Kusch H."/>
            <person name="LaButti K."/>
            <person name="Lagendijk E.L."/>
            <person name="Lapidus A."/>
            <person name="Levasseur A."/>
            <person name="Lindquist E."/>
            <person name="Lipzen A."/>
            <person name="Logrieco A.F."/>
            <person name="MacCabe A."/>
            <person name="Maekelae M.R."/>
            <person name="Malavazi I."/>
            <person name="Melin P."/>
            <person name="Meyer V."/>
            <person name="Mielnichuk N."/>
            <person name="Miskei M."/>
            <person name="Molnar A.P."/>
            <person name="Mule G."/>
            <person name="Ngan C.Y."/>
            <person name="Orejas M."/>
            <person name="Orosz E."/>
            <person name="Ouedraogo J.P."/>
            <person name="Overkamp K.M."/>
            <person name="Park H.-S."/>
            <person name="Perrone G."/>
            <person name="Piumi F."/>
            <person name="Punt P.J."/>
            <person name="Ram A.F."/>
            <person name="Ramon A."/>
            <person name="Rauscher S."/>
            <person name="Record E."/>
            <person name="Riano-Pachon D.M."/>
            <person name="Robert V."/>
            <person name="Roehrig J."/>
            <person name="Ruller R."/>
            <person name="Salamov A."/>
            <person name="Salih N.S."/>
            <person name="Samson R.A."/>
            <person name="Sandor E."/>
            <person name="Sanguinetti M."/>
            <person name="Schuetze T."/>
            <person name="Sepcic K."/>
            <person name="Shelest E."/>
            <person name="Sherlock G."/>
            <person name="Sophianopoulou V."/>
            <person name="Squina F.M."/>
            <person name="Sun H."/>
            <person name="Susca A."/>
            <person name="Todd R.B."/>
            <person name="Tsang A."/>
            <person name="Unkles S.E."/>
            <person name="van de Wiele N."/>
            <person name="van Rossen-Uffink D."/>
            <person name="Oliveira J.V."/>
            <person name="Vesth T.C."/>
            <person name="Visser J."/>
            <person name="Yu J.-H."/>
            <person name="Zhou M."/>
            <person name="Andersen M.R."/>
            <person name="Archer D.B."/>
            <person name="Baker S.E."/>
            <person name="Benoit I."/>
            <person name="Brakhage A.A."/>
            <person name="Braus G.H."/>
            <person name="Fischer R."/>
            <person name="Frisvad J.C."/>
            <person name="Goldman G.H."/>
            <person name="Houbraken J."/>
            <person name="Oakley B."/>
            <person name="Pocsi I."/>
            <person name="Scazzocchio C."/>
            <person name="Seiboth B."/>
            <person name="vanKuyk P.A."/>
            <person name="Wortman J."/>
            <person name="Dyer P.S."/>
            <person name="Grigoriev I.V."/>
        </authorList>
    </citation>
    <scope>NUCLEOTIDE SEQUENCE [LARGE SCALE GENOMIC DNA]</scope>
    <source>
        <strain evidence="6">CBS 593.65</strain>
    </source>
</reference>